<reference evidence="1 2" key="1">
    <citation type="journal article" date="2019" name="Microorganisms">
        <title>Paenibacillus lutrae sp. nov., A Chitinolytic Species Isolated from A River Otter in Castril Natural Park, Granada, Spain.</title>
        <authorList>
            <person name="Rodriguez M."/>
            <person name="Reina J.C."/>
            <person name="Bejar V."/>
            <person name="Llamas I."/>
        </authorList>
    </citation>
    <scope>NUCLEOTIDE SEQUENCE [LARGE SCALE GENOMIC DNA]</scope>
    <source>
        <strain evidence="1 2">N10</strain>
    </source>
</reference>
<evidence type="ECO:0000313" key="2">
    <source>
        <dbReference type="Proteomes" id="UP000490800"/>
    </source>
</evidence>
<accession>A0A7X3JYQ3</accession>
<dbReference type="RefSeq" id="WP_166541887.1">
    <property type="nucleotide sequence ID" value="NZ_RHLK01000003.1"/>
</dbReference>
<sequence length="92" mass="10647">MTLQDALFNWAQIRLVADARPDDHAAAETVDFFAEILQEDHQVTSFGLVVVDEEIIRLDYTHEGVSKSQPYDRDRVERLLADIRSNPKYNEQ</sequence>
<dbReference type="AlphaFoldDB" id="A0A7X3JYQ3"/>
<comment type="caution">
    <text evidence="1">The sequence shown here is derived from an EMBL/GenBank/DDBJ whole genome shotgun (WGS) entry which is preliminary data.</text>
</comment>
<proteinExistence type="predicted"/>
<organism evidence="1 2">
    <name type="scientific">Paenibacillus lutrae</name>
    <dbReference type="NCBI Taxonomy" id="2078573"/>
    <lineage>
        <taxon>Bacteria</taxon>
        <taxon>Bacillati</taxon>
        <taxon>Bacillota</taxon>
        <taxon>Bacilli</taxon>
        <taxon>Bacillales</taxon>
        <taxon>Paenibacillaceae</taxon>
        <taxon>Paenibacillus</taxon>
    </lineage>
</organism>
<dbReference type="Proteomes" id="UP000490800">
    <property type="component" value="Unassembled WGS sequence"/>
</dbReference>
<name>A0A7X3JYQ3_9BACL</name>
<gene>
    <name evidence="1" type="ORF">EDM21_07605</name>
</gene>
<evidence type="ECO:0000313" key="1">
    <source>
        <dbReference type="EMBL" id="MVO99393.1"/>
    </source>
</evidence>
<protein>
    <submittedName>
        <fullName evidence="1">Uncharacterized protein</fullName>
    </submittedName>
</protein>
<dbReference type="EMBL" id="RHLK01000003">
    <property type="protein sequence ID" value="MVO99393.1"/>
    <property type="molecule type" value="Genomic_DNA"/>
</dbReference>
<keyword evidence="2" id="KW-1185">Reference proteome</keyword>